<dbReference type="EC" id="2.7.10.2" evidence="2"/>
<dbReference type="Gene3D" id="3.40.50.300">
    <property type="entry name" value="P-loop containing nucleotide triphosphate hydrolases"/>
    <property type="match status" value="1"/>
</dbReference>
<dbReference type="EMBL" id="AP024488">
    <property type="protein sequence ID" value="BCS97106.1"/>
    <property type="molecule type" value="Genomic_DNA"/>
</dbReference>
<feature type="domain" description="AAA" evidence="9">
    <location>
        <begin position="91"/>
        <end position="242"/>
    </location>
</feature>
<evidence type="ECO:0000256" key="3">
    <source>
        <dbReference type="ARBA" id="ARBA00022679"/>
    </source>
</evidence>
<evidence type="ECO:0000256" key="2">
    <source>
        <dbReference type="ARBA" id="ARBA00011903"/>
    </source>
</evidence>
<sequence length="279" mass="30760">MGHFSKALEKMDSGNGTNHEGMYPADNTSLASYKSKGLSGPRNTILDKERLVALSDPWSYCSEQFRSIKTSILYPGHGRDIRTVLVTSAVPGEGKSFVTSNIAATIASSMDNSVLVIDSDMRRPTISDIFALPPEASGLDLYLNHDCSLEDVIYRTQIEKLSVIPAGNIVDNPSELITSSTMTHMLAEVRSRYSDRYVIIDSPPPLFAPETIAVSKHVDGIIIVIRNDRTLKKSVSDMLDKLDRSKVIGVVLNRYNPTFVKDPGYSSYYAKGKHARTLK</sequence>
<evidence type="ECO:0000256" key="8">
    <source>
        <dbReference type="ARBA" id="ARBA00051245"/>
    </source>
</evidence>
<dbReference type="Proteomes" id="UP001320148">
    <property type="component" value="Chromosome"/>
</dbReference>
<dbReference type="RefSeq" id="WP_236888534.1">
    <property type="nucleotide sequence ID" value="NZ_AP024488.1"/>
</dbReference>
<organism evidence="10 11">
    <name type="scientific">Desulfoluna limicola</name>
    <dbReference type="NCBI Taxonomy" id="2810562"/>
    <lineage>
        <taxon>Bacteria</taxon>
        <taxon>Pseudomonadati</taxon>
        <taxon>Thermodesulfobacteriota</taxon>
        <taxon>Desulfobacteria</taxon>
        <taxon>Desulfobacterales</taxon>
        <taxon>Desulfolunaceae</taxon>
        <taxon>Desulfoluna</taxon>
    </lineage>
</organism>
<dbReference type="CDD" id="cd05387">
    <property type="entry name" value="BY-kinase"/>
    <property type="match status" value="1"/>
</dbReference>
<dbReference type="InterPro" id="IPR025669">
    <property type="entry name" value="AAA_dom"/>
</dbReference>
<evidence type="ECO:0000256" key="4">
    <source>
        <dbReference type="ARBA" id="ARBA00022741"/>
    </source>
</evidence>
<keyword evidence="6" id="KW-0067">ATP-binding</keyword>
<dbReference type="InterPro" id="IPR005702">
    <property type="entry name" value="Wzc-like_C"/>
</dbReference>
<protein>
    <recommendedName>
        <fullName evidence="2">non-specific protein-tyrosine kinase</fullName>
        <ecNumber evidence="2">2.7.10.2</ecNumber>
    </recommendedName>
</protein>
<evidence type="ECO:0000313" key="10">
    <source>
        <dbReference type="EMBL" id="BCS97106.1"/>
    </source>
</evidence>
<dbReference type="NCBIfam" id="TIGR01007">
    <property type="entry name" value="eps_fam"/>
    <property type="match status" value="1"/>
</dbReference>
<dbReference type="InterPro" id="IPR027417">
    <property type="entry name" value="P-loop_NTPase"/>
</dbReference>
<proteinExistence type="inferred from homology"/>
<evidence type="ECO:0000259" key="9">
    <source>
        <dbReference type="Pfam" id="PF13614"/>
    </source>
</evidence>
<evidence type="ECO:0000256" key="1">
    <source>
        <dbReference type="ARBA" id="ARBA00007316"/>
    </source>
</evidence>
<keyword evidence="7" id="KW-0829">Tyrosine-protein kinase</keyword>
<comment type="similarity">
    <text evidence="1">Belongs to the CpsD/CapB family.</text>
</comment>
<reference evidence="10 11" key="1">
    <citation type="submission" date="2021-02" db="EMBL/GenBank/DDBJ databases">
        <title>Complete genome of Desulfoluna sp. strain ASN36.</title>
        <authorList>
            <person name="Takahashi A."/>
            <person name="Kojima H."/>
            <person name="Fukui M."/>
        </authorList>
    </citation>
    <scope>NUCLEOTIDE SEQUENCE [LARGE SCALE GENOMIC DNA]</scope>
    <source>
        <strain evidence="10 11">ASN36</strain>
    </source>
</reference>
<gene>
    <name evidence="10" type="ORF">DSLASN_27380</name>
</gene>
<accession>A0ABM7PII6</accession>
<dbReference type="InterPro" id="IPR050445">
    <property type="entry name" value="Bact_polysacc_biosynth/exp"/>
</dbReference>
<dbReference type="PANTHER" id="PTHR32309">
    <property type="entry name" value="TYROSINE-PROTEIN KINASE"/>
    <property type="match status" value="1"/>
</dbReference>
<dbReference type="SUPFAM" id="SSF52540">
    <property type="entry name" value="P-loop containing nucleoside triphosphate hydrolases"/>
    <property type="match status" value="1"/>
</dbReference>
<evidence type="ECO:0000256" key="6">
    <source>
        <dbReference type="ARBA" id="ARBA00022840"/>
    </source>
</evidence>
<comment type="catalytic activity">
    <reaction evidence="8">
        <text>L-tyrosyl-[protein] + ATP = O-phospho-L-tyrosyl-[protein] + ADP + H(+)</text>
        <dbReference type="Rhea" id="RHEA:10596"/>
        <dbReference type="Rhea" id="RHEA-COMP:10136"/>
        <dbReference type="Rhea" id="RHEA-COMP:20101"/>
        <dbReference type="ChEBI" id="CHEBI:15378"/>
        <dbReference type="ChEBI" id="CHEBI:30616"/>
        <dbReference type="ChEBI" id="CHEBI:46858"/>
        <dbReference type="ChEBI" id="CHEBI:61978"/>
        <dbReference type="ChEBI" id="CHEBI:456216"/>
        <dbReference type="EC" id="2.7.10.2"/>
    </reaction>
</comment>
<keyword evidence="4" id="KW-0547">Nucleotide-binding</keyword>
<name>A0ABM7PII6_9BACT</name>
<keyword evidence="11" id="KW-1185">Reference proteome</keyword>
<dbReference type="Pfam" id="PF13614">
    <property type="entry name" value="AAA_31"/>
    <property type="match status" value="1"/>
</dbReference>
<evidence type="ECO:0000256" key="5">
    <source>
        <dbReference type="ARBA" id="ARBA00022777"/>
    </source>
</evidence>
<keyword evidence="3" id="KW-0808">Transferase</keyword>
<keyword evidence="5" id="KW-0418">Kinase</keyword>
<evidence type="ECO:0000313" key="11">
    <source>
        <dbReference type="Proteomes" id="UP001320148"/>
    </source>
</evidence>
<evidence type="ECO:0000256" key="7">
    <source>
        <dbReference type="ARBA" id="ARBA00023137"/>
    </source>
</evidence>
<dbReference type="PANTHER" id="PTHR32309:SF13">
    <property type="entry name" value="FERRIC ENTEROBACTIN TRANSPORT PROTEIN FEPE"/>
    <property type="match status" value="1"/>
</dbReference>